<evidence type="ECO:0000256" key="3">
    <source>
        <dbReference type="ARBA" id="ARBA00022679"/>
    </source>
</evidence>
<dbReference type="InterPro" id="IPR007096">
    <property type="entry name" value="RNA-dir_Rpol_cat_phage"/>
</dbReference>
<dbReference type="InterPro" id="IPR005093">
    <property type="entry name" value="RNArep_beta"/>
</dbReference>
<evidence type="ECO:0000256" key="2">
    <source>
        <dbReference type="ARBA" id="ARBA00022484"/>
    </source>
</evidence>
<keyword evidence="2 11" id="KW-0696">RNA-directed RNA polymerase</keyword>
<feature type="binding site" evidence="9">
    <location>
        <position position="307"/>
    </location>
    <ligand>
        <name>Mg(2+)</name>
        <dbReference type="ChEBI" id="CHEBI:18420"/>
        <label>2</label>
    </ligand>
</feature>
<feature type="binding site" evidence="9">
    <location>
        <position position="399"/>
    </location>
    <ligand>
        <name>Mg(2+)</name>
        <dbReference type="ChEBI" id="CHEBI:18420"/>
        <label>2</label>
    </ligand>
</feature>
<keyword evidence="4" id="KW-0548">Nucleotidyltransferase</keyword>
<keyword evidence="6" id="KW-0693">Viral RNA replication</keyword>
<evidence type="ECO:0000256" key="8">
    <source>
        <dbReference type="ARBA" id="ARBA00048744"/>
    </source>
</evidence>
<dbReference type="SUPFAM" id="SSF56672">
    <property type="entry name" value="DNA/RNA polymerases"/>
    <property type="match status" value="1"/>
</dbReference>
<evidence type="ECO:0000256" key="4">
    <source>
        <dbReference type="ARBA" id="ARBA00022695"/>
    </source>
</evidence>
<evidence type="ECO:0000313" key="11">
    <source>
        <dbReference type="EMBL" id="QDH90120.1"/>
    </source>
</evidence>
<dbReference type="EMBL" id="MN035279">
    <property type="protein sequence ID" value="QDH90120.1"/>
    <property type="molecule type" value="Genomic_RNA"/>
</dbReference>
<evidence type="ECO:0000256" key="7">
    <source>
        <dbReference type="ARBA" id="ARBA00030248"/>
    </source>
</evidence>
<evidence type="ECO:0000259" key="10">
    <source>
        <dbReference type="PROSITE" id="PS50522"/>
    </source>
</evidence>
<protein>
    <recommendedName>
        <fullName evidence="1">RNA-directed RNA polymerase</fullName>
        <ecNumber evidence="1">2.7.7.48</ecNumber>
    </recommendedName>
    <alternativeName>
        <fullName evidence="7">RNA replicase beta chain</fullName>
    </alternativeName>
</protein>
<comment type="catalytic activity">
    <reaction evidence="8">
        <text>RNA(n) + a ribonucleoside 5'-triphosphate = RNA(n+1) + diphosphate</text>
        <dbReference type="Rhea" id="RHEA:21248"/>
        <dbReference type="Rhea" id="RHEA-COMP:14527"/>
        <dbReference type="Rhea" id="RHEA-COMP:17342"/>
        <dbReference type="ChEBI" id="CHEBI:33019"/>
        <dbReference type="ChEBI" id="CHEBI:61557"/>
        <dbReference type="ChEBI" id="CHEBI:140395"/>
        <dbReference type="EC" id="2.7.7.48"/>
    </reaction>
</comment>
<sequence>MKSLLKLHLTVLADAGALCHVDTTLDAKYIESRYEHEGDTFLTITLPTLAKDLERALADGVWPSTNSRFQKRTGLPVLFRGFLTRVFDDLGNIIEKPDANCIWAIRQICYLTHKVERPVSPERLHEALTTFLDTDDALDDHFRENEADMPWKEFQGMVSKVFGDVLDNLERDVANYDLIPSHGPGTVADRLSHPERWDFPYWPERLESVFPSWRYTRNIPEWSPVNIVAHHDELPVRVVAVPKTQSSPRIIAIEPSAMQYAQQALKASIYRGVKNSPTSRLIGFTDQERNRALAWSASETGQLATLDLSEASDRVHNDMVRNLLYRWPHLVDFVSATRSEWALVEGVEYPLTKFASMGSALTFPIETMIFATIALMGMKRAGITYGPEIWGHVVSVYGDDIIVPVEAVADVVKLLEVFGFRVNTSKSFWTGKFRESCGAEFYDGTDVSVVRLRMDPPGSRQDAAHIGKLSDFRNRCFLAGLWKTAGVCDELLAEFIRAKPVSAKLDTPVPSGTLHKLTFNPIRWDASFDPHLHRWTRKYSYVRPEQRPYEVDGHGGLLKWFYEASASDDYFISDPWSDIHMGQERPRAFHINTRGIEVYPDLDGRL</sequence>
<dbReference type="GO" id="GO:0039694">
    <property type="term" value="P:viral RNA genome replication"/>
    <property type="evidence" value="ECO:0007669"/>
    <property type="project" value="InterPro"/>
</dbReference>
<dbReference type="PROSITE" id="PS50522">
    <property type="entry name" value="RDRP_PHAGE"/>
    <property type="match status" value="1"/>
</dbReference>
<dbReference type="Pfam" id="PF03431">
    <property type="entry name" value="RNA_replicase_B"/>
    <property type="match status" value="1"/>
</dbReference>
<feature type="binding site" evidence="9">
    <location>
        <position position="400"/>
    </location>
    <ligand>
        <name>Mg(2+)</name>
        <dbReference type="ChEBI" id="CHEBI:18420"/>
        <label>2</label>
    </ligand>
</feature>
<accession>A0A514D933</accession>
<gene>
    <name evidence="11" type="ORF">H4Bulk46589_000001</name>
</gene>
<evidence type="ECO:0000256" key="9">
    <source>
        <dbReference type="PIRSR" id="PIRSR605093-1"/>
    </source>
</evidence>
<comment type="cofactor">
    <cofactor evidence="9">
        <name>Mg(2+)</name>
        <dbReference type="ChEBI" id="CHEBI:18420"/>
    </cofactor>
    <text evidence="9">Binds 2 Mg(2+) per subunit.</text>
</comment>
<dbReference type="GO" id="GO:0000166">
    <property type="term" value="F:nucleotide binding"/>
    <property type="evidence" value="ECO:0007669"/>
    <property type="project" value="UniProtKB-KW"/>
</dbReference>
<keyword evidence="9" id="KW-0460">Magnesium</keyword>
<dbReference type="GO" id="GO:0003968">
    <property type="term" value="F:RNA-directed RNA polymerase activity"/>
    <property type="evidence" value="ECO:0007669"/>
    <property type="project" value="UniProtKB-KW"/>
</dbReference>
<keyword evidence="5" id="KW-0547">Nucleotide-binding</keyword>
<name>A0A514D933_9VIRU</name>
<reference evidence="11" key="1">
    <citation type="submission" date="2019-05" db="EMBL/GenBank/DDBJ databases">
        <title>Metatranscriptomic reconstruction reveals RNA viruses with the potential to shape carbon cycling in soil.</title>
        <authorList>
            <person name="Starr E.P."/>
            <person name="Nuccio E."/>
            <person name="Pett-Ridge J."/>
            <person name="Banfield J.F."/>
            <person name="Firestone M.K."/>
        </authorList>
    </citation>
    <scope>NUCLEOTIDE SEQUENCE</scope>
    <source>
        <strain evidence="11">H4_Bulk_46_scaffold_589</strain>
    </source>
</reference>
<proteinExistence type="predicted"/>
<dbReference type="EC" id="2.7.7.48" evidence="1"/>
<evidence type="ECO:0000256" key="6">
    <source>
        <dbReference type="ARBA" id="ARBA00022953"/>
    </source>
</evidence>
<organism evidence="11">
    <name type="scientific">Leviviridae sp</name>
    <dbReference type="NCBI Taxonomy" id="2027243"/>
    <lineage>
        <taxon>Viruses</taxon>
        <taxon>Riboviria</taxon>
        <taxon>Orthornavirae</taxon>
        <taxon>Lenarviricota</taxon>
        <taxon>Leviviricetes</taxon>
        <taxon>Norzivirales</taxon>
        <taxon>Fiersviridae</taxon>
    </lineage>
</organism>
<keyword evidence="3" id="KW-0808">Transferase</keyword>
<feature type="domain" description="RdRp catalytic" evidence="10">
    <location>
        <begin position="292"/>
        <end position="431"/>
    </location>
</feature>
<dbReference type="InterPro" id="IPR043502">
    <property type="entry name" value="DNA/RNA_pol_sf"/>
</dbReference>
<dbReference type="GO" id="GO:0046872">
    <property type="term" value="F:metal ion binding"/>
    <property type="evidence" value="ECO:0007669"/>
    <property type="project" value="UniProtKB-KW"/>
</dbReference>
<evidence type="ECO:0000256" key="1">
    <source>
        <dbReference type="ARBA" id="ARBA00012494"/>
    </source>
</evidence>
<evidence type="ECO:0000256" key="5">
    <source>
        <dbReference type="ARBA" id="ARBA00022741"/>
    </source>
</evidence>
<keyword evidence="9" id="KW-0479">Metal-binding</keyword>